<proteinExistence type="inferred from homology"/>
<protein>
    <submittedName>
        <fullName evidence="7">Soluble calcium-activated nucleotidase 1-like</fullName>
    </submittedName>
</protein>
<gene>
    <name evidence="7" type="ORF">BpHYR1_040531</name>
</gene>
<keyword evidence="6" id="KW-1133">Transmembrane helix</keyword>
<name>A0A3M7P125_BRAPC</name>
<dbReference type="PANTHER" id="PTHR13023">
    <property type="entry name" value="APYRASE"/>
    <property type="match status" value="1"/>
</dbReference>
<dbReference type="GO" id="GO:0030166">
    <property type="term" value="P:proteoglycan biosynthetic process"/>
    <property type="evidence" value="ECO:0007669"/>
    <property type="project" value="TreeGrafter"/>
</dbReference>
<dbReference type="AlphaFoldDB" id="A0A3M7P125"/>
<comment type="caution">
    <text evidence="7">The sequence shown here is derived from an EMBL/GenBank/DDBJ whole genome shotgun (WGS) entry which is preliminary data.</text>
</comment>
<dbReference type="GO" id="GO:0045134">
    <property type="term" value="F:UDP phosphatase activity"/>
    <property type="evidence" value="ECO:0007669"/>
    <property type="project" value="TreeGrafter"/>
</dbReference>
<evidence type="ECO:0000313" key="7">
    <source>
        <dbReference type="EMBL" id="RMZ92861.1"/>
    </source>
</evidence>
<evidence type="ECO:0000256" key="5">
    <source>
        <dbReference type="ARBA" id="ARBA00025738"/>
    </source>
</evidence>
<evidence type="ECO:0000256" key="2">
    <source>
        <dbReference type="ARBA" id="ARBA00022723"/>
    </source>
</evidence>
<comment type="similarity">
    <text evidence="5">Belongs to the apyrase family.</text>
</comment>
<dbReference type="InterPro" id="IPR009283">
    <property type="entry name" value="Apyrase"/>
</dbReference>
<dbReference type="STRING" id="10195.A0A3M7P125"/>
<sequence length="143" mass="16550">MNDWMKKVRAPTRYRIGNNQVSLKINSRHVIMGLGISFAFLILYLLIFKQSDKKIEHKYEGLYVSKNKILYEIYNDGGLKSYNSKYPLSPPLETKQTKKFKLLAIADLDTSSKVEGKETKFVSYLLKGDLVLNNDLRNADIHF</sequence>
<keyword evidence="3" id="KW-0378">Hydrolase</keyword>
<comment type="cofactor">
    <cofactor evidence="1">
        <name>Ca(2+)</name>
        <dbReference type="ChEBI" id="CHEBI:29108"/>
    </cofactor>
</comment>
<dbReference type="EMBL" id="REGN01014250">
    <property type="protein sequence ID" value="RMZ92861.1"/>
    <property type="molecule type" value="Genomic_DNA"/>
</dbReference>
<dbReference type="Proteomes" id="UP000276133">
    <property type="component" value="Unassembled WGS sequence"/>
</dbReference>
<keyword evidence="6" id="KW-0812">Transmembrane</keyword>
<dbReference type="OrthoDB" id="25028at2759"/>
<organism evidence="7 8">
    <name type="scientific">Brachionus plicatilis</name>
    <name type="common">Marine rotifer</name>
    <name type="synonym">Brachionus muelleri</name>
    <dbReference type="NCBI Taxonomy" id="10195"/>
    <lineage>
        <taxon>Eukaryota</taxon>
        <taxon>Metazoa</taxon>
        <taxon>Spiralia</taxon>
        <taxon>Gnathifera</taxon>
        <taxon>Rotifera</taxon>
        <taxon>Eurotatoria</taxon>
        <taxon>Monogononta</taxon>
        <taxon>Pseudotrocha</taxon>
        <taxon>Ploima</taxon>
        <taxon>Brachionidae</taxon>
        <taxon>Brachionus</taxon>
    </lineage>
</organism>
<evidence type="ECO:0000313" key="8">
    <source>
        <dbReference type="Proteomes" id="UP000276133"/>
    </source>
</evidence>
<keyword evidence="6" id="KW-0472">Membrane</keyword>
<keyword evidence="2" id="KW-0479">Metal-binding</keyword>
<dbReference type="Gene3D" id="2.120.10.100">
    <property type="entry name" value="Apyrase"/>
    <property type="match status" value="1"/>
</dbReference>
<evidence type="ECO:0000256" key="3">
    <source>
        <dbReference type="ARBA" id="ARBA00022801"/>
    </source>
</evidence>
<dbReference type="GO" id="GO:0005509">
    <property type="term" value="F:calcium ion binding"/>
    <property type="evidence" value="ECO:0007669"/>
    <property type="project" value="InterPro"/>
</dbReference>
<reference evidence="7 8" key="1">
    <citation type="journal article" date="2018" name="Sci. Rep.">
        <title>Genomic signatures of local adaptation to the degree of environmental predictability in rotifers.</title>
        <authorList>
            <person name="Franch-Gras L."/>
            <person name="Hahn C."/>
            <person name="Garcia-Roger E.M."/>
            <person name="Carmona M.J."/>
            <person name="Serra M."/>
            <person name="Gomez A."/>
        </authorList>
    </citation>
    <scope>NUCLEOTIDE SEQUENCE [LARGE SCALE GENOMIC DNA]</scope>
    <source>
        <strain evidence="7">HYR1</strain>
    </source>
</reference>
<accession>A0A3M7P125</accession>
<keyword evidence="4" id="KW-0106">Calcium</keyword>
<evidence type="ECO:0000256" key="4">
    <source>
        <dbReference type="ARBA" id="ARBA00022837"/>
    </source>
</evidence>
<dbReference type="PANTHER" id="PTHR13023:SF3">
    <property type="entry name" value="SOLUBLE CALCIUM-ACTIVATED NUCLEOTIDASE 1"/>
    <property type="match status" value="1"/>
</dbReference>
<feature type="transmembrane region" description="Helical" evidence="6">
    <location>
        <begin position="30"/>
        <end position="48"/>
    </location>
</feature>
<dbReference type="InterPro" id="IPR036258">
    <property type="entry name" value="Apyrase_sf"/>
</dbReference>
<dbReference type="GO" id="GO:0004382">
    <property type="term" value="F:GDP phosphatase activity"/>
    <property type="evidence" value="ECO:0007669"/>
    <property type="project" value="TreeGrafter"/>
</dbReference>
<evidence type="ECO:0000256" key="6">
    <source>
        <dbReference type="SAM" id="Phobius"/>
    </source>
</evidence>
<keyword evidence="8" id="KW-1185">Reference proteome</keyword>
<feature type="non-terminal residue" evidence="7">
    <location>
        <position position="143"/>
    </location>
</feature>
<dbReference type="SUPFAM" id="SSF101887">
    <property type="entry name" value="Apyrase"/>
    <property type="match status" value="1"/>
</dbReference>
<evidence type="ECO:0000256" key="1">
    <source>
        <dbReference type="ARBA" id="ARBA00001913"/>
    </source>
</evidence>